<sequence>MTDVLSLKKANCKNCHKCIRSCPVKSIRFADNQAKIIPEECILCGRCVVVCPQNAKRVRSDLTEVIGAVGSGKRVIATLAPSFISEFPVSGIGEMEGYLKKLGLFAARETAEGAYIVKSEYENLIRDHKQEVIISSCCHTVVTLIQKYFPAVIPCIAPVISPMMASAKLIKEEYPDAYVVFIGPCISKKDEMQKVPGYIDCVLTFDELVQWFQMRHIEVAPAPVAESEGRASRFFPRTGGIIECMHTRGTGYKYIAVDGVENCVRAIEAIERGGLKGYFVEMSACEGSCINGPAARAYQENLLDSRVRVDEFAQPDEDKKPDFDIACDFGLARHIPNEFVHEPDPPAAAITDILARMGKTKPEDELNCGSCGYPTCRDKAKAVYNGKADITMCLPYLLENAESFSNNVFAVSPNAILVLDDRLTVQRMNMSACHLFNIPKSKDAIGRDVIDLIDPTDFQDVLETGNDVIDKKMYLADLDKHVELTVVRDADHHCLFGIFKDITAEQARREKYIERRAQTIDITDKVIEKQMRIVQDIASLLGETTAETKIALTKIKNTVLSEDE</sequence>
<dbReference type="PROSITE" id="PS51379">
    <property type="entry name" value="4FE4S_FER_2"/>
    <property type="match status" value="2"/>
</dbReference>
<dbReference type="Proteomes" id="UP000276301">
    <property type="component" value="Unassembled WGS sequence"/>
</dbReference>
<evidence type="ECO:0000259" key="6">
    <source>
        <dbReference type="PROSITE" id="PS51656"/>
    </source>
</evidence>
<feature type="domain" description="4Fe-4S" evidence="6">
    <location>
        <begin position="349"/>
        <end position="410"/>
    </location>
</feature>
<keyword evidence="8" id="KW-1185">Reference proteome</keyword>
<dbReference type="InterPro" id="IPR004108">
    <property type="entry name" value="Fe_hydrogenase_lsu_C"/>
</dbReference>
<dbReference type="PROSITE" id="PS00198">
    <property type="entry name" value="4FE4S_FER_1"/>
    <property type="match status" value="1"/>
</dbReference>
<proteinExistence type="predicted"/>
<evidence type="ECO:0000313" key="8">
    <source>
        <dbReference type="Proteomes" id="UP000276301"/>
    </source>
</evidence>
<dbReference type="Pfam" id="PF02906">
    <property type="entry name" value="Fe_hyd_lg_C"/>
    <property type="match status" value="1"/>
</dbReference>
<dbReference type="Pfam" id="PF13237">
    <property type="entry name" value="Fer4_10"/>
    <property type="match status" value="1"/>
</dbReference>
<keyword evidence="1" id="KW-0004">4Fe-4S</keyword>
<dbReference type="InterPro" id="IPR017900">
    <property type="entry name" value="4Fe4S_Fe_S_CS"/>
</dbReference>
<dbReference type="GO" id="GO:0046872">
    <property type="term" value="F:metal ion binding"/>
    <property type="evidence" value="ECO:0007669"/>
    <property type="project" value="UniProtKB-KW"/>
</dbReference>
<dbReference type="GO" id="GO:0051539">
    <property type="term" value="F:4 iron, 4 sulfur cluster binding"/>
    <property type="evidence" value="ECO:0007669"/>
    <property type="project" value="UniProtKB-KW"/>
</dbReference>
<dbReference type="Gene3D" id="3.40.950.10">
    <property type="entry name" value="Fe-only Hydrogenase (Larger Subunit), Chain L, domain 3"/>
    <property type="match status" value="1"/>
</dbReference>
<comment type="caution">
    <text evidence="7">The sequence shown here is derived from an EMBL/GenBank/DDBJ whole genome shotgun (WGS) entry which is preliminary data.</text>
</comment>
<dbReference type="AlphaFoldDB" id="A0A498CS59"/>
<dbReference type="InterPro" id="IPR050340">
    <property type="entry name" value="Cytosolic_Fe-S_CAF"/>
</dbReference>
<dbReference type="Pfam" id="PF04060">
    <property type="entry name" value="FeS"/>
    <property type="match status" value="1"/>
</dbReference>
<dbReference type="PROSITE" id="PS51656">
    <property type="entry name" value="4FE4S"/>
    <property type="match status" value="1"/>
</dbReference>
<evidence type="ECO:0000259" key="5">
    <source>
        <dbReference type="PROSITE" id="PS51379"/>
    </source>
</evidence>
<dbReference type="SUPFAM" id="SSF54862">
    <property type="entry name" value="4Fe-4S ferredoxins"/>
    <property type="match status" value="1"/>
</dbReference>
<dbReference type="CDD" id="cd00130">
    <property type="entry name" value="PAS"/>
    <property type="match status" value="1"/>
</dbReference>
<evidence type="ECO:0000256" key="3">
    <source>
        <dbReference type="ARBA" id="ARBA00023004"/>
    </source>
</evidence>
<dbReference type="InterPro" id="IPR007202">
    <property type="entry name" value="4Fe-4S_dom"/>
</dbReference>
<dbReference type="SUPFAM" id="SSF55785">
    <property type="entry name" value="PYP-like sensor domain (PAS domain)"/>
    <property type="match status" value="1"/>
</dbReference>
<dbReference type="PANTHER" id="PTHR11615">
    <property type="entry name" value="NITRATE, FORMATE, IRON DEHYDROGENASE"/>
    <property type="match status" value="1"/>
</dbReference>
<dbReference type="Gene3D" id="3.30.70.20">
    <property type="match status" value="1"/>
</dbReference>
<keyword evidence="3" id="KW-0408">Iron</keyword>
<evidence type="ECO:0000313" key="7">
    <source>
        <dbReference type="EMBL" id="RLL12452.1"/>
    </source>
</evidence>
<keyword evidence="4" id="KW-0411">Iron-sulfur</keyword>
<dbReference type="InterPro" id="IPR017896">
    <property type="entry name" value="4Fe4S_Fe-S-bd"/>
</dbReference>
<reference evidence="7 8" key="1">
    <citation type="submission" date="2018-10" db="EMBL/GenBank/DDBJ databases">
        <title>Anaerotruncus faecis sp. nov., isolated from human feces.</title>
        <authorList>
            <person name="Wang Y.-J."/>
        </authorList>
    </citation>
    <scope>NUCLEOTIDE SEQUENCE [LARGE SCALE GENOMIC DNA]</scope>
    <source>
        <strain evidence="7 8">22A2-44</strain>
    </source>
</reference>
<dbReference type="Gene3D" id="1.10.15.40">
    <property type="entry name" value="Electron transport complex subunit B, putative Fe-S cluster"/>
    <property type="match status" value="1"/>
</dbReference>
<keyword evidence="2" id="KW-0479">Metal-binding</keyword>
<dbReference type="InterPro" id="IPR000014">
    <property type="entry name" value="PAS"/>
</dbReference>
<feature type="domain" description="4Fe-4S ferredoxin-type" evidence="5">
    <location>
        <begin position="3"/>
        <end position="31"/>
    </location>
</feature>
<evidence type="ECO:0000256" key="2">
    <source>
        <dbReference type="ARBA" id="ARBA00022723"/>
    </source>
</evidence>
<accession>A0A498CS59</accession>
<protein>
    <submittedName>
        <fullName evidence="7">4Fe-4S dicluster domain-containing protein</fullName>
    </submittedName>
</protein>
<dbReference type="InterPro" id="IPR035965">
    <property type="entry name" value="PAS-like_dom_sf"/>
</dbReference>
<name>A0A498CS59_9FIRM</name>
<dbReference type="InterPro" id="IPR009016">
    <property type="entry name" value="Fe_hydrogenase"/>
</dbReference>
<gene>
    <name evidence="7" type="ORF">D4A47_05630</name>
</gene>
<dbReference type="EMBL" id="RCHT01000006">
    <property type="protein sequence ID" value="RLL12452.1"/>
    <property type="molecule type" value="Genomic_DNA"/>
</dbReference>
<organism evidence="7 8">
    <name type="scientific">Anaerotruncus massiliensis</name>
    <name type="common">ex Liu et al. 2021</name>
    <dbReference type="NCBI Taxonomy" id="2321404"/>
    <lineage>
        <taxon>Bacteria</taxon>
        <taxon>Bacillati</taxon>
        <taxon>Bacillota</taxon>
        <taxon>Clostridia</taxon>
        <taxon>Eubacteriales</taxon>
        <taxon>Oscillospiraceae</taxon>
        <taxon>Anaerotruncus</taxon>
    </lineage>
</organism>
<dbReference type="Gene3D" id="3.30.450.20">
    <property type="entry name" value="PAS domain"/>
    <property type="match status" value="1"/>
</dbReference>
<feature type="domain" description="4Fe-4S ferredoxin-type" evidence="5">
    <location>
        <begin position="32"/>
        <end position="61"/>
    </location>
</feature>
<evidence type="ECO:0000256" key="4">
    <source>
        <dbReference type="ARBA" id="ARBA00023014"/>
    </source>
</evidence>
<dbReference type="SUPFAM" id="SSF53920">
    <property type="entry name" value="Fe-only hydrogenase"/>
    <property type="match status" value="1"/>
</dbReference>
<evidence type="ECO:0000256" key="1">
    <source>
        <dbReference type="ARBA" id="ARBA00022485"/>
    </source>
</evidence>
<dbReference type="RefSeq" id="WP_121586521.1">
    <property type="nucleotide sequence ID" value="NZ_DBFYZJ010000056.1"/>
</dbReference>